<evidence type="ECO:0000313" key="2">
    <source>
        <dbReference type="EMBL" id="KAE9607723.1"/>
    </source>
</evidence>
<protein>
    <submittedName>
        <fullName evidence="2">Uncharacterized protein</fullName>
    </submittedName>
</protein>
<sequence>MLEIASVCFSLSFSIMFFEFFYVYFLGLNFEVGLYKEECNGVSVVTSFCYYLHDKAV</sequence>
<organism evidence="2 3">
    <name type="scientific">Lupinus albus</name>
    <name type="common">White lupine</name>
    <name type="synonym">Lupinus termis</name>
    <dbReference type="NCBI Taxonomy" id="3870"/>
    <lineage>
        <taxon>Eukaryota</taxon>
        <taxon>Viridiplantae</taxon>
        <taxon>Streptophyta</taxon>
        <taxon>Embryophyta</taxon>
        <taxon>Tracheophyta</taxon>
        <taxon>Spermatophyta</taxon>
        <taxon>Magnoliopsida</taxon>
        <taxon>eudicotyledons</taxon>
        <taxon>Gunneridae</taxon>
        <taxon>Pentapetalae</taxon>
        <taxon>rosids</taxon>
        <taxon>fabids</taxon>
        <taxon>Fabales</taxon>
        <taxon>Fabaceae</taxon>
        <taxon>Papilionoideae</taxon>
        <taxon>50 kb inversion clade</taxon>
        <taxon>genistoids sensu lato</taxon>
        <taxon>core genistoids</taxon>
        <taxon>Genisteae</taxon>
        <taxon>Lupinus</taxon>
    </lineage>
</organism>
<comment type="caution">
    <text evidence="2">The sequence shown here is derived from an EMBL/GenBank/DDBJ whole genome shotgun (WGS) entry which is preliminary data.</text>
</comment>
<accession>A0A6A4Q266</accession>
<name>A0A6A4Q266_LUPAL</name>
<keyword evidence="1" id="KW-0812">Transmembrane</keyword>
<dbReference type="Proteomes" id="UP000447434">
    <property type="component" value="Chromosome 9"/>
</dbReference>
<proteinExistence type="predicted"/>
<gene>
    <name evidence="2" type="ORF">Lalb_Chr09g0333171</name>
</gene>
<evidence type="ECO:0000313" key="3">
    <source>
        <dbReference type="Proteomes" id="UP000447434"/>
    </source>
</evidence>
<reference evidence="3" key="1">
    <citation type="journal article" date="2020" name="Nat. Commun.">
        <title>Genome sequence of the cluster root forming white lupin.</title>
        <authorList>
            <person name="Hufnagel B."/>
            <person name="Marques A."/>
            <person name="Soriano A."/>
            <person name="Marques L."/>
            <person name="Divol F."/>
            <person name="Doumas P."/>
            <person name="Sallet E."/>
            <person name="Mancinotti D."/>
            <person name="Carrere S."/>
            <person name="Marande W."/>
            <person name="Arribat S."/>
            <person name="Keller J."/>
            <person name="Huneau C."/>
            <person name="Blein T."/>
            <person name="Aime D."/>
            <person name="Laguerre M."/>
            <person name="Taylor J."/>
            <person name="Schubert V."/>
            <person name="Nelson M."/>
            <person name="Geu-Flores F."/>
            <person name="Crespi M."/>
            <person name="Gallardo-Guerrero K."/>
            <person name="Delaux P.-M."/>
            <person name="Salse J."/>
            <person name="Berges H."/>
            <person name="Guyot R."/>
            <person name="Gouzy J."/>
            <person name="Peret B."/>
        </authorList>
    </citation>
    <scope>NUCLEOTIDE SEQUENCE [LARGE SCALE GENOMIC DNA]</scope>
    <source>
        <strain evidence="3">cv. Amiga</strain>
    </source>
</reference>
<dbReference type="EMBL" id="WOCE01000009">
    <property type="protein sequence ID" value="KAE9607723.1"/>
    <property type="molecule type" value="Genomic_DNA"/>
</dbReference>
<keyword evidence="1" id="KW-0472">Membrane</keyword>
<keyword evidence="1" id="KW-1133">Transmembrane helix</keyword>
<keyword evidence="3" id="KW-1185">Reference proteome</keyword>
<evidence type="ECO:0000256" key="1">
    <source>
        <dbReference type="SAM" id="Phobius"/>
    </source>
</evidence>
<dbReference type="AlphaFoldDB" id="A0A6A4Q266"/>
<feature type="transmembrane region" description="Helical" evidence="1">
    <location>
        <begin position="7"/>
        <end position="25"/>
    </location>
</feature>